<keyword evidence="1" id="KW-0862">Zinc</keyword>
<dbReference type="SMART" id="SM00343">
    <property type="entry name" value="ZnF_C2HC"/>
    <property type="match status" value="2"/>
</dbReference>
<dbReference type="Gene3D" id="3.30.420.10">
    <property type="entry name" value="Ribonuclease H-like superfamily/Ribonuclease H"/>
    <property type="match status" value="1"/>
</dbReference>
<dbReference type="PROSITE" id="PS50158">
    <property type="entry name" value="ZF_CCHC"/>
    <property type="match status" value="1"/>
</dbReference>
<evidence type="ECO:0000313" key="5">
    <source>
        <dbReference type="EMBL" id="GEU72996.1"/>
    </source>
</evidence>
<evidence type="ECO:0000256" key="1">
    <source>
        <dbReference type="PROSITE-ProRule" id="PRU00047"/>
    </source>
</evidence>
<proteinExistence type="predicted"/>
<name>A0A6L2MG83_TANCI</name>
<reference evidence="5" key="1">
    <citation type="journal article" date="2019" name="Sci. Rep.">
        <title>Draft genome of Tanacetum cinerariifolium, the natural source of mosquito coil.</title>
        <authorList>
            <person name="Yamashiro T."/>
            <person name="Shiraishi A."/>
            <person name="Satake H."/>
            <person name="Nakayama K."/>
        </authorList>
    </citation>
    <scope>NUCLEOTIDE SEQUENCE</scope>
</reference>
<dbReference type="EMBL" id="BKCJ010006603">
    <property type="protein sequence ID" value="GEU72996.1"/>
    <property type="molecule type" value="Genomic_DNA"/>
</dbReference>
<gene>
    <name evidence="5" type="ORF">Tci_044974</name>
</gene>
<keyword evidence="1" id="KW-0863">Zinc-finger</keyword>
<feature type="coiled-coil region" evidence="2">
    <location>
        <begin position="746"/>
        <end position="773"/>
    </location>
</feature>
<feature type="domain" description="CCHC-type" evidence="4">
    <location>
        <begin position="1035"/>
        <end position="1050"/>
    </location>
</feature>
<dbReference type="InterPro" id="IPR012337">
    <property type="entry name" value="RNaseH-like_sf"/>
</dbReference>
<dbReference type="InterPro" id="IPR001878">
    <property type="entry name" value="Znf_CCHC"/>
</dbReference>
<dbReference type="GO" id="GO:0008270">
    <property type="term" value="F:zinc ion binding"/>
    <property type="evidence" value="ECO:0007669"/>
    <property type="project" value="UniProtKB-KW"/>
</dbReference>
<dbReference type="SUPFAM" id="SSF57756">
    <property type="entry name" value="Retrovirus zinc finger-like domains"/>
    <property type="match status" value="1"/>
</dbReference>
<evidence type="ECO:0000259" key="4">
    <source>
        <dbReference type="PROSITE" id="PS50158"/>
    </source>
</evidence>
<dbReference type="PANTHER" id="PTHR15503">
    <property type="entry name" value="LDOC1 RELATED"/>
    <property type="match status" value="1"/>
</dbReference>
<dbReference type="PANTHER" id="PTHR15503:SF42">
    <property type="entry name" value="ZINC FINGER, CCHC-TYPE, RETROTRANSPOSON GAG DOMAIN, ASPARTIC PEPTIDASE DOMAIN PROTEIN-RELATED"/>
    <property type="match status" value="1"/>
</dbReference>
<keyword evidence="1" id="KW-0479">Metal-binding</keyword>
<dbReference type="InterPro" id="IPR032567">
    <property type="entry name" value="RTL1-rel"/>
</dbReference>
<feature type="region of interest" description="Disordered" evidence="3">
    <location>
        <begin position="962"/>
        <end position="989"/>
    </location>
</feature>
<sequence length="1137" mass="127955">MLLAQAQVVGVALDLEQISFLVDTGERVDSGTDAHALTETAILQTDELDAFKIDCDKAPTVSEVFMANLTSYDSNVLSDVPNYNTYHDNIVFEQSVQEMHYSEQHVIDDDSNIEITSDNNVISYDQYLKEKENEVFQSTTSHEQQDAIIMSAIDEMNNKEAHVNYLKVTKENADTLRDIVKQARASKPSNNALDYACMDETFKFIIKFLKKVQVALNATFRNIRTDNGTGFVNQTLKSYYEDVGITRQTLTARTPHQNGIVESEDLRNLKPKDDINIFIGYVPAKKAYRIYNKQKRLIMKTIHVEFDVLTSMSSKQFNSGPAPLLLTPGYISFGLMQNPPLPSVVSPVPPGPVPIHVDTTGTPSSTIIDQDAPSASTSPTTEETQALIIHQGDLYKLLVMQIMPALAIAISFDSLDECVGSPLPQVILFGDITVVIPSISMVAQETSTTTPVFSSAALVIETTIVASPTRLCGLVPYLDSNSDLPNEMDSPKHHHRRTLMLLPLLIGATGYTDPKEDIPLDRPYRTRPNGPQRVMTVRKRVGPLPASRHSWRCVSPHSSNHHPYSSSLPTDSSPVHSSGLDAPVTGSLAPTCADLLPPRKGFRDSYSYETSMEEDTEIDTTKTEDGRELDIFDGDDVRDHIKVDPRDDKEEFEANARDTIMLGIDPRSVSMVDEEIVELVRGDSFSSFATRDGTVRIVWIETTQRQLEADQMISSGARASMAESIRSLRSENLKVRALLCIERDRMDSLRLNMSRSQEEFRQIRDDRDDLRRKLRRLWLGLDVSSRCFVNQGGNGNGDGRGDRLIARECTYQDFMKCQPLNFKGTEGIVGLIRWCEKMETVFHISNCPERYQVKYATCTLLDDALTWWNSHMRTIGTDSAYTLSWRELKKLLIEVFQELTMMCTKMVLEEEDRVKRFIKGLPNNIQGCVMATELTRLQDVVRIANNMMDKKLKGYAVRNVENKRRLDANRRDDHGQQPPFRRQHTRGQNVARDYTAVYRECSNCKRVRHKTRDCRSAIAATTQGTPRPNQRVNTCFECRAPGHYRKDCPKIKNQNRKNKARIPEARGKAYVLGGGDANPGSNTVTGTFLPNDHHAYMLFDSGANRSFVSNTFSMLLDITPSTLDVSYAVELADERTS</sequence>
<dbReference type="InterPro" id="IPR057670">
    <property type="entry name" value="SH3_retrovirus"/>
</dbReference>
<feature type="compositionally biased region" description="Low complexity" evidence="3">
    <location>
        <begin position="555"/>
        <end position="569"/>
    </location>
</feature>
<comment type="caution">
    <text evidence="5">The sequence shown here is derived from an EMBL/GenBank/DDBJ whole genome shotgun (WGS) entry which is preliminary data.</text>
</comment>
<dbReference type="Pfam" id="PF08284">
    <property type="entry name" value="RVP_2"/>
    <property type="match status" value="1"/>
</dbReference>
<protein>
    <recommendedName>
        <fullName evidence="4">CCHC-type domain-containing protein</fullName>
    </recommendedName>
</protein>
<dbReference type="InterPro" id="IPR036875">
    <property type="entry name" value="Znf_CCHC_sf"/>
</dbReference>
<feature type="compositionally biased region" description="Basic and acidic residues" evidence="3">
    <location>
        <begin position="962"/>
        <end position="975"/>
    </location>
</feature>
<dbReference type="SUPFAM" id="SSF53098">
    <property type="entry name" value="Ribonuclease H-like"/>
    <property type="match status" value="1"/>
</dbReference>
<dbReference type="AlphaFoldDB" id="A0A6L2MG83"/>
<accession>A0A6L2MG83</accession>
<feature type="region of interest" description="Disordered" evidence="3">
    <location>
        <begin position="547"/>
        <end position="579"/>
    </location>
</feature>
<evidence type="ECO:0000256" key="3">
    <source>
        <dbReference type="SAM" id="MobiDB-lite"/>
    </source>
</evidence>
<dbReference type="GO" id="GO:0003676">
    <property type="term" value="F:nucleic acid binding"/>
    <property type="evidence" value="ECO:0007669"/>
    <property type="project" value="InterPro"/>
</dbReference>
<dbReference type="Pfam" id="PF25597">
    <property type="entry name" value="SH3_retrovirus"/>
    <property type="match status" value="1"/>
</dbReference>
<keyword evidence="2" id="KW-0175">Coiled coil</keyword>
<evidence type="ECO:0000256" key="2">
    <source>
        <dbReference type="SAM" id="Coils"/>
    </source>
</evidence>
<dbReference type="Gene3D" id="4.10.60.10">
    <property type="entry name" value="Zinc finger, CCHC-type"/>
    <property type="match status" value="1"/>
</dbReference>
<organism evidence="5">
    <name type="scientific">Tanacetum cinerariifolium</name>
    <name type="common">Dalmatian daisy</name>
    <name type="synonym">Chrysanthemum cinerariifolium</name>
    <dbReference type="NCBI Taxonomy" id="118510"/>
    <lineage>
        <taxon>Eukaryota</taxon>
        <taxon>Viridiplantae</taxon>
        <taxon>Streptophyta</taxon>
        <taxon>Embryophyta</taxon>
        <taxon>Tracheophyta</taxon>
        <taxon>Spermatophyta</taxon>
        <taxon>Magnoliopsida</taxon>
        <taxon>eudicotyledons</taxon>
        <taxon>Gunneridae</taxon>
        <taxon>Pentapetalae</taxon>
        <taxon>asterids</taxon>
        <taxon>campanulids</taxon>
        <taxon>Asterales</taxon>
        <taxon>Asteraceae</taxon>
        <taxon>Asteroideae</taxon>
        <taxon>Anthemideae</taxon>
        <taxon>Anthemidinae</taxon>
        <taxon>Tanacetum</taxon>
    </lineage>
</organism>
<dbReference type="InterPro" id="IPR036397">
    <property type="entry name" value="RNaseH_sf"/>
</dbReference>